<dbReference type="NCBIfam" id="NF003652">
    <property type="entry name" value="PRK05286.2-5"/>
    <property type="match status" value="1"/>
</dbReference>
<accession>A0A6H9WQ26</accession>
<feature type="binding site" evidence="11">
    <location>
        <position position="306"/>
    </location>
    <ligand>
        <name>FMN</name>
        <dbReference type="ChEBI" id="CHEBI:58210"/>
    </ligand>
</feature>
<evidence type="ECO:0000313" key="13">
    <source>
        <dbReference type="EMBL" id="KAB1650238.1"/>
    </source>
</evidence>
<evidence type="ECO:0000256" key="5">
    <source>
        <dbReference type="ARBA" id="ARBA00022630"/>
    </source>
</evidence>
<feature type="binding site" evidence="11">
    <location>
        <begin position="252"/>
        <end position="253"/>
    </location>
    <ligand>
        <name>substrate</name>
    </ligand>
</feature>
<feature type="binding site" evidence="11">
    <location>
        <position position="186"/>
    </location>
    <ligand>
        <name>FMN</name>
        <dbReference type="ChEBI" id="CHEBI:58210"/>
    </ligand>
</feature>
<comment type="subunit">
    <text evidence="11">Monomer.</text>
</comment>
<comment type="pathway">
    <text evidence="3 11">Pyrimidine metabolism; UMP biosynthesis via de novo pathway; orotate from (S)-dihydroorotate (quinone route): step 1/1.</text>
</comment>
<evidence type="ECO:0000256" key="1">
    <source>
        <dbReference type="ARBA" id="ARBA00003125"/>
    </source>
</evidence>
<evidence type="ECO:0000256" key="9">
    <source>
        <dbReference type="ARBA" id="ARBA00023136"/>
    </source>
</evidence>
<dbReference type="Proteomes" id="UP000431744">
    <property type="component" value="Unassembled WGS sequence"/>
</dbReference>
<evidence type="ECO:0000256" key="3">
    <source>
        <dbReference type="ARBA" id="ARBA00005161"/>
    </source>
</evidence>
<comment type="similarity">
    <text evidence="4 11">Belongs to the dihydroorotate dehydrogenase family. Type 2 subfamily.</text>
</comment>
<evidence type="ECO:0000256" key="8">
    <source>
        <dbReference type="ARBA" id="ARBA00023002"/>
    </source>
</evidence>
<keyword evidence="7 11" id="KW-0665">Pyrimidine biosynthesis</keyword>
<feature type="binding site" evidence="11">
    <location>
        <begin position="70"/>
        <end position="74"/>
    </location>
    <ligand>
        <name>FMN</name>
        <dbReference type="ChEBI" id="CHEBI:58210"/>
    </ligand>
</feature>
<keyword evidence="14" id="KW-1185">Reference proteome</keyword>
<keyword evidence="6 11" id="KW-0288">FMN</keyword>
<comment type="function">
    <text evidence="1 11">Catalyzes the conversion of dihydroorotate to orotate with quinone as electron acceptor.</text>
</comment>
<dbReference type="UniPathway" id="UPA00070">
    <property type="reaction ID" value="UER00946"/>
</dbReference>
<evidence type="ECO:0000256" key="7">
    <source>
        <dbReference type="ARBA" id="ARBA00022975"/>
    </source>
</evidence>
<dbReference type="RefSeq" id="WP_158028822.1">
    <property type="nucleotide sequence ID" value="NZ_BMHG01000001.1"/>
</dbReference>
<reference evidence="13 14" key="1">
    <citation type="submission" date="2019-09" db="EMBL/GenBank/DDBJ databases">
        <title>Phylogeny of genus Pseudoclavibacter and closely related genus.</title>
        <authorList>
            <person name="Li Y."/>
        </authorList>
    </citation>
    <scope>NUCLEOTIDE SEQUENCE [LARGE SCALE GENOMIC DNA]</scope>
    <source>
        <strain evidence="13 14">EGI 60007</strain>
    </source>
</reference>
<dbReference type="InterPro" id="IPR005720">
    <property type="entry name" value="Dihydroorotate_DH_cat"/>
</dbReference>
<proteinExistence type="inferred from homology"/>
<feature type="binding site" evidence="11">
    <location>
        <position position="251"/>
    </location>
    <ligand>
        <name>FMN</name>
        <dbReference type="ChEBI" id="CHEBI:58210"/>
    </ligand>
</feature>
<dbReference type="SUPFAM" id="SSF51395">
    <property type="entry name" value="FMN-linked oxidoreductases"/>
    <property type="match status" value="1"/>
</dbReference>
<comment type="subcellular location">
    <subcellularLocation>
        <location evidence="11">Cell membrane</location>
        <topology evidence="11">Peripheral membrane protein</topology>
    </subcellularLocation>
    <subcellularLocation>
        <location evidence="2">Membrane</location>
    </subcellularLocation>
</comment>
<dbReference type="GO" id="GO:0044205">
    <property type="term" value="P:'de novo' UMP biosynthetic process"/>
    <property type="evidence" value="ECO:0007669"/>
    <property type="project" value="UniProtKB-UniRule"/>
</dbReference>
<feature type="binding site" evidence="11">
    <location>
        <begin position="119"/>
        <end position="123"/>
    </location>
    <ligand>
        <name>substrate</name>
    </ligand>
</feature>
<feature type="binding site" evidence="11">
    <location>
        <position position="186"/>
    </location>
    <ligand>
        <name>substrate</name>
    </ligand>
</feature>
<dbReference type="PROSITE" id="PS00911">
    <property type="entry name" value="DHODEHASE_1"/>
    <property type="match status" value="1"/>
</dbReference>
<dbReference type="NCBIfam" id="NF003648">
    <property type="entry name" value="PRK05286.2-1"/>
    <property type="match status" value="1"/>
</dbReference>
<protein>
    <recommendedName>
        <fullName evidence="11">Dihydroorotate dehydrogenase (quinone)</fullName>
        <ecNumber evidence="11">1.3.5.2</ecNumber>
    </recommendedName>
    <alternativeName>
        <fullName evidence="11">DHOdehase</fullName>
        <shortName evidence="11">DHOD</shortName>
        <shortName evidence="11">DHODase</shortName>
    </alternativeName>
    <alternativeName>
        <fullName evidence="11">Dihydroorotate oxidase</fullName>
    </alternativeName>
</protein>
<dbReference type="EC" id="1.3.5.2" evidence="11"/>
<feature type="binding site" evidence="11">
    <location>
        <position position="74"/>
    </location>
    <ligand>
        <name>substrate</name>
    </ligand>
</feature>
<dbReference type="Pfam" id="PF01180">
    <property type="entry name" value="DHO_dh"/>
    <property type="match status" value="1"/>
</dbReference>
<keyword evidence="9 11" id="KW-0472">Membrane</keyword>
<feature type="domain" description="Dihydroorotate dehydrogenase catalytic" evidence="12">
    <location>
        <begin position="53"/>
        <end position="347"/>
    </location>
</feature>
<keyword evidence="11" id="KW-1003">Cell membrane</keyword>
<dbReference type="GO" id="GO:0005886">
    <property type="term" value="C:plasma membrane"/>
    <property type="evidence" value="ECO:0007669"/>
    <property type="project" value="UniProtKB-SubCell"/>
</dbReference>
<dbReference type="GO" id="GO:0006207">
    <property type="term" value="P:'de novo' pyrimidine nucleobase biosynthetic process"/>
    <property type="evidence" value="ECO:0007669"/>
    <property type="project" value="UniProtKB-UniRule"/>
</dbReference>
<dbReference type="GO" id="GO:0106430">
    <property type="term" value="F:dihydroorotate dehydrogenase (quinone) activity"/>
    <property type="evidence" value="ECO:0007669"/>
    <property type="project" value="UniProtKB-EC"/>
</dbReference>
<dbReference type="PANTHER" id="PTHR48109">
    <property type="entry name" value="DIHYDROOROTATE DEHYDROGENASE (QUINONE), MITOCHONDRIAL-RELATED"/>
    <property type="match status" value="1"/>
</dbReference>
<evidence type="ECO:0000256" key="11">
    <source>
        <dbReference type="HAMAP-Rule" id="MF_00225"/>
    </source>
</evidence>
<evidence type="ECO:0000256" key="6">
    <source>
        <dbReference type="ARBA" id="ARBA00022643"/>
    </source>
</evidence>
<feature type="binding site" evidence="11">
    <location>
        <position position="94"/>
    </location>
    <ligand>
        <name>FMN</name>
        <dbReference type="ChEBI" id="CHEBI:58210"/>
    </ligand>
</feature>
<dbReference type="Gene3D" id="3.20.20.70">
    <property type="entry name" value="Aldolase class I"/>
    <property type="match status" value="1"/>
</dbReference>
<feature type="binding site" evidence="11">
    <location>
        <position position="277"/>
    </location>
    <ligand>
        <name>FMN</name>
        <dbReference type="ChEBI" id="CHEBI:58210"/>
    </ligand>
</feature>
<dbReference type="CDD" id="cd04738">
    <property type="entry name" value="DHOD_2_like"/>
    <property type="match status" value="1"/>
</dbReference>
<evidence type="ECO:0000256" key="10">
    <source>
        <dbReference type="ARBA" id="ARBA00048639"/>
    </source>
</evidence>
<sequence>MYRLRLYPLVFELVLRRLETERAHALGSVAIRMLGSAPLATIVRRFTAPHPSLRTEALGLTFPSPFGLAAGFDKDARDVDGLHALGFGHVEVGTVTPVPQPGNPRPRMYRLIDDRGLINRMGFNNLGAVQAASALRRRATGPATGGRIIVGVNIGKNKDTPADQAARDYVAAAQAVRDVADYLVVNVSSPNTPGLRGLQELDALEPILRATLDAAGGVPLLVKIAPDLSDDEIRRIAGLATNAGLAGVVATNTTVSREGLRASARVVEAYGAGGLSGGPLRERSLHVLRVLRDALPADRCLVSVGGVTSADDVLERLEAGANLVQGYTAFLYEGPLWAARINRALRRRGLPRTVSAA</sequence>
<dbReference type="AlphaFoldDB" id="A0A6H9WQ26"/>
<feature type="binding site" evidence="11">
    <location>
        <position position="153"/>
    </location>
    <ligand>
        <name>FMN</name>
        <dbReference type="ChEBI" id="CHEBI:58210"/>
    </ligand>
</feature>
<dbReference type="PANTHER" id="PTHR48109:SF4">
    <property type="entry name" value="DIHYDROOROTATE DEHYDROGENASE (QUINONE), MITOCHONDRIAL"/>
    <property type="match status" value="1"/>
</dbReference>
<keyword evidence="8 11" id="KW-0560">Oxidoreductase</keyword>
<dbReference type="NCBIfam" id="TIGR01036">
    <property type="entry name" value="pyrD_sub2"/>
    <property type="match status" value="1"/>
</dbReference>
<dbReference type="HAMAP" id="MF_00225">
    <property type="entry name" value="DHO_dh_type2"/>
    <property type="match status" value="1"/>
</dbReference>
<name>A0A6H9WQ26_9MICO</name>
<evidence type="ECO:0000259" key="12">
    <source>
        <dbReference type="Pfam" id="PF01180"/>
    </source>
</evidence>
<keyword evidence="5 11" id="KW-0285">Flavoprotein</keyword>
<dbReference type="GO" id="GO:0005737">
    <property type="term" value="C:cytoplasm"/>
    <property type="evidence" value="ECO:0007669"/>
    <property type="project" value="InterPro"/>
</dbReference>
<dbReference type="EMBL" id="WBJY01000001">
    <property type="protein sequence ID" value="KAB1650238.1"/>
    <property type="molecule type" value="Genomic_DNA"/>
</dbReference>
<feature type="binding site" evidence="11">
    <location>
        <begin position="327"/>
        <end position="328"/>
    </location>
    <ligand>
        <name>FMN</name>
        <dbReference type="ChEBI" id="CHEBI:58210"/>
    </ligand>
</feature>
<feature type="active site" description="Nucleophile" evidence="11">
    <location>
        <position position="189"/>
    </location>
</feature>
<evidence type="ECO:0000313" key="14">
    <source>
        <dbReference type="Proteomes" id="UP000431744"/>
    </source>
</evidence>
<dbReference type="InterPro" id="IPR001295">
    <property type="entry name" value="Dihydroorotate_DH_CS"/>
</dbReference>
<organism evidence="13 14">
    <name type="scientific">Pseudoclavibacter endophyticus</name>
    <dbReference type="NCBI Taxonomy" id="1778590"/>
    <lineage>
        <taxon>Bacteria</taxon>
        <taxon>Bacillati</taxon>
        <taxon>Actinomycetota</taxon>
        <taxon>Actinomycetes</taxon>
        <taxon>Micrococcales</taxon>
        <taxon>Microbacteriaceae</taxon>
        <taxon>Pseudoclavibacter</taxon>
    </lineage>
</organism>
<comment type="cofactor">
    <cofactor evidence="11">
        <name>FMN</name>
        <dbReference type="ChEBI" id="CHEBI:58210"/>
    </cofactor>
    <text evidence="11">Binds 1 FMN per subunit.</text>
</comment>
<dbReference type="InterPro" id="IPR050074">
    <property type="entry name" value="DHO_dehydrogenase"/>
</dbReference>
<evidence type="ECO:0000256" key="4">
    <source>
        <dbReference type="ARBA" id="ARBA00005359"/>
    </source>
</evidence>
<dbReference type="InterPro" id="IPR005719">
    <property type="entry name" value="Dihydroorotate_DH_2"/>
</dbReference>
<feature type="binding site" evidence="11">
    <location>
        <position position="223"/>
    </location>
    <ligand>
        <name>FMN</name>
        <dbReference type="ChEBI" id="CHEBI:58210"/>
    </ligand>
</feature>
<gene>
    <name evidence="11" type="primary">pyrD</name>
    <name evidence="13" type="ORF">F8O04_08600</name>
</gene>
<feature type="binding site" evidence="11">
    <location>
        <position position="191"/>
    </location>
    <ligand>
        <name>substrate</name>
    </ligand>
</feature>
<dbReference type="OrthoDB" id="9802377at2"/>
<comment type="catalytic activity">
    <reaction evidence="10 11">
        <text>(S)-dihydroorotate + a quinone = orotate + a quinol</text>
        <dbReference type="Rhea" id="RHEA:30187"/>
        <dbReference type="ChEBI" id="CHEBI:24646"/>
        <dbReference type="ChEBI" id="CHEBI:30839"/>
        <dbReference type="ChEBI" id="CHEBI:30864"/>
        <dbReference type="ChEBI" id="CHEBI:132124"/>
        <dbReference type="EC" id="1.3.5.2"/>
    </reaction>
</comment>
<dbReference type="InterPro" id="IPR013785">
    <property type="entry name" value="Aldolase_TIM"/>
</dbReference>
<dbReference type="PROSITE" id="PS00912">
    <property type="entry name" value="DHODEHASE_2"/>
    <property type="match status" value="1"/>
</dbReference>
<comment type="caution">
    <text evidence="13">The sequence shown here is derived from an EMBL/GenBank/DDBJ whole genome shotgun (WGS) entry which is preliminary data.</text>
</comment>
<evidence type="ECO:0000256" key="2">
    <source>
        <dbReference type="ARBA" id="ARBA00004370"/>
    </source>
</evidence>